<accession>A0ABR9IUL5</accession>
<evidence type="ECO:0000259" key="1">
    <source>
        <dbReference type="Pfam" id="PF00149"/>
    </source>
</evidence>
<dbReference type="RefSeq" id="WP_192730545.1">
    <property type="nucleotide sequence ID" value="NZ_BAAAVL010000014.1"/>
</dbReference>
<name>A0ABR9IUL5_RHIVS</name>
<organism evidence="2 3">
    <name type="scientific">Rhizobium viscosum</name>
    <name type="common">Arthrobacter viscosus</name>
    <dbReference type="NCBI Taxonomy" id="1673"/>
    <lineage>
        <taxon>Bacteria</taxon>
        <taxon>Pseudomonadati</taxon>
        <taxon>Pseudomonadota</taxon>
        <taxon>Alphaproteobacteria</taxon>
        <taxon>Hyphomicrobiales</taxon>
        <taxon>Rhizobiaceae</taxon>
        <taxon>Rhizobium/Agrobacterium group</taxon>
        <taxon>Rhizobium</taxon>
    </lineage>
</organism>
<feature type="domain" description="Calcineurin-like phosphoesterase" evidence="1">
    <location>
        <begin position="10"/>
        <end position="195"/>
    </location>
</feature>
<dbReference type="PANTHER" id="PTHR42850">
    <property type="entry name" value="METALLOPHOSPHOESTERASE"/>
    <property type="match status" value="1"/>
</dbReference>
<comment type="caution">
    <text evidence="2">The sequence shown here is derived from an EMBL/GenBank/DDBJ whole genome shotgun (WGS) entry which is preliminary data.</text>
</comment>
<keyword evidence="3" id="KW-1185">Reference proteome</keyword>
<reference evidence="2 3" key="1">
    <citation type="submission" date="2020-10" db="EMBL/GenBank/DDBJ databases">
        <title>Sequencing the genomes of 1000 actinobacteria strains.</title>
        <authorList>
            <person name="Klenk H.-P."/>
        </authorList>
    </citation>
    <scope>NUCLEOTIDE SEQUENCE [LARGE SCALE GENOMIC DNA]</scope>
    <source>
        <strain evidence="2 3">DSM 7307</strain>
    </source>
</reference>
<dbReference type="Gene3D" id="3.60.21.10">
    <property type="match status" value="1"/>
</dbReference>
<dbReference type="InterPro" id="IPR029052">
    <property type="entry name" value="Metallo-depent_PP-like"/>
</dbReference>
<proteinExistence type="predicted"/>
<dbReference type="EC" id="3.1.3.16" evidence="2"/>
<evidence type="ECO:0000313" key="2">
    <source>
        <dbReference type="EMBL" id="MBE1506909.1"/>
    </source>
</evidence>
<keyword evidence="2" id="KW-0378">Hydrolase</keyword>
<dbReference type="EMBL" id="JADBEC010000001">
    <property type="protein sequence ID" value="MBE1506909.1"/>
    <property type="molecule type" value="Genomic_DNA"/>
</dbReference>
<dbReference type="Pfam" id="PF00149">
    <property type="entry name" value="Metallophos"/>
    <property type="match status" value="1"/>
</dbReference>
<gene>
    <name evidence="2" type="ORF">H4W29_004090</name>
</gene>
<dbReference type="GO" id="GO:0004722">
    <property type="term" value="F:protein serine/threonine phosphatase activity"/>
    <property type="evidence" value="ECO:0007669"/>
    <property type="project" value="UniProtKB-EC"/>
</dbReference>
<dbReference type="InterPro" id="IPR050126">
    <property type="entry name" value="Ap4A_hydrolase"/>
</dbReference>
<dbReference type="SUPFAM" id="SSF56300">
    <property type="entry name" value="Metallo-dependent phosphatases"/>
    <property type="match status" value="1"/>
</dbReference>
<dbReference type="InterPro" id="IPR004843">
    <property type="entry name" value="Calcineurin-like_PHP"/>
</dbReference>
<protein>
    <submittedName>
        <fullName evidence="2">Serine/threonine protein phosphatase 1</fullName>
        <ecNumber evidence="2">3.1.3.16</ecNumber>
    </submittedName>
</protein>
<dbReference type="Proteomes" id="UP000620262">
    <property type="component" value="Unassembled WGS sequence"/>
</dbReference>
<evidence type="ECO:0000313" key="3">
    <source>
        <dbReference type="Proteomes" id="UP000620262"/>
    </source>
</evidence>
<dbReference type="PANTHER" id="PTHR42850:SF4">
    <property type="entry name" value="ZINC-DEPENDENT ENDOPOLYPHOSPHATASE"/>
    <property type="match status" value="1"/>
</dbReference>
<sequence>MTGNASLHTFAIGDVHGRADLLEEMLSGIAGKARNEAIDYRIVFLGDIMDRGPESRKAMDLVIRTLRDRPGSKLIRGNHDALPLRILGEADPAVQADLVNHWRDLGGSETMLSYGLPLDAAITSEEIRHRFGDERLQCLRAAVRYVELDHHILVHAGLKPGIPLAEQDAHTLMWIRDEFLNASTSFGKIVVHGHTITSSARVEIFPNRIAIDTGAFATNILSALKISPSGDVAVLQTTEVRPGSCRFHEGRPLKRSHDDADMPF</sequence>